<gene>
    <name evidence="1" type="ORF">MNB_SUP05-SYMBIONT-5-691</name>
</gene>
<accession>A0A1W1E1G3</accession>
<organism evidence="1">
    <name type="scientific">hydrothermal vent metagenome</name>
    <dbReference type="NCBI Taxonomy" id="652676"/>
    <lineage>
        <taxon>unclassified sequences</taxon>
        <taxon>metagenomes</taxon>
        <taxon>ecological metagenomes</taxon>
    </lineage>
</organism>
<proteinExistence type="predicted"/>
<dbReference type="EMBL" id="FPHZ01000040">
    <property type="protein sequence ID" value="SFV87566.1"/>
    <property type="molecule type" value="Genomic_DNA"/>
</dbReference>
<dbReference type="Gene3D" id="3.30.160.150">
    <property type="entry name" value="Lipoprotein like domain"/>
    <property type="match status" value="1"/>
</dbReference>
<sequence>MGTVQSLTVQIGDEVRKQQTVAYSAGVVRSYSLTLGVPVKIFRREALLLSKTLTESITVSELSSQADRLQIDASYAQLRKGIVMKLLRRLKALNAN</sequence>
<evidence type="ECO:0000313" key="1">
    <source>
        <dbReference type="EMBL" id="SFV87566.1"/>
    </source>
</evidence>
<protein>
    <submittedName>
        <fullName evidence="1">Uncharacterized protein</fullName>
    </submittedName>
</protein>
<reference evidence="1" key="1">
    <citation type="submission" date="2016-10" db="EMBL/GenBank/DDBJ databases">
        <authorList>
            <person name="de Groot N.N."/>
        </authorList>
    </citation>
    <scope>NUCLEOTIDE SEQUENCE</scope>
</reference>
<name>A0A1W1E1G3_9ZZZZ</name>
<dbReference type="AlphaFoldDB" id="A0A1W1E1G3"/>